<reference evidence="2 3" key="2">
    <citation type="journal article" date="2006" name="PLoS Genet.">
        <title>Exploring the mycobacteriophage metaproteome: phage genomics as an educational platform.</title>
        <authorList>
            <person name="Hatfull G.F."/>
            <person name="Pedulla M.L."/>
            <person name="Jacobs-Sera D."/>
            <person name="Cichon P.M."/>
            <person name="Foley A."/>
            <person name="Ford M.E."/>
            <person name="Gonda R.M."/>
            <person name="Houtz J.M."/>
            <person name="Hryckowian A.J."/>
            <person name="Kelchner V.A."/>
            <person name="Namburi S."/>
            <person name="Pajcini K.V."/>
            <person name="Popovich M.G."/>
            <person name="Schleicher D.T."/>
            <person name="Simanek B.Z."/>
            <person name="Smith A.L."/>
            <person name="Zdanowicz G.M."/>
            <person name="Kumar V."/>
            <person name="Peebles C.L."/>
            <person name="Jacobs W.R.Jr."/>
            <person name="Lawrence J.G."/>
            <person name="Hendrix R.W."/>
        </authorList>
    </citation>
    <scope>NUCLEOTIDE SEQUENCE [LARGE SCALE GENOMIC DNA]</scope>
</reference>
<sequence length="677" mass="72062">METPVDPFELPEDLSAIATTDELTALRDQAQAEITVLTARHAAKEKLSPEDVKRLEYLLDSVDKINPAIADRQAEEGQHAADLDSLISRATKKPEPEATADNAPEAGSEDEDEDEGDDDGGDTADAAADESADEKDPALVAAGKNGKRPVQFKGGDDAPPAGSPTGNSPAWEMLPSAPGYVEGPVGFREISLGIDSVKVGSRSGLQPTGTRGRFATQALARLKREVTPVNDSHALVAAIEKATSEVPGHGKVDAKALTAAGGWCAPSEQLYDFCDVPEPTDLISLPEITVNRGGIRWPVEPDVSALLTNYAFQFYFTETQLEAEDGNGDPTAVKELIEIPCPDEFQELRLNAIGYGVKAGILQDQGWPELTEWFLRTFAGAHLRGVSWRTINDMVAGSGSPILFNAANSIGAVSSFLNSLALSATNLRVKRGLRRDATIEGVAPSWIHEVIRADLAMMEGKDTKAVSDAEITGWLTARNIYLQYVADWQSRGPGQPGNLNTTQWPGTVNVLLYPAGTWFRAMNPVITLGTMYPLEQLVLNRFTRFFTEDAIMVGKRCNDSINVQIPICANGAIGARESITCPSFDPGDNTFSLTITATGGQYKLKSETLNASTADIAYNADNATIKAALVALDDGFTAADFDVTGTSPKSIKAPKELGAITAVDGTSPPTGGTVTVA</sequence>
<dbReference type="RefSeq" id="YP_655291.1">
    <property type="nucleotide sequence ID" value="NC_008199.1"/>
</dbReference>
<organism evidence="2 3">
    <name type="scientific">Mycobacterium phage Pipefish</name>
    <dbReference type="NCBI Taxonomy" id="373413"/>
    <lineage>
        <taxon>Viruses</taxon>
        <taxon>Duplodnaviria</taxon>
        <taxon>Heunggongvirae</taxon>
        <taxon>Uroviricota</taxon>
        <taxon>Caudoviricetes</taxon>
        <taxon>Bclasvirinae</taxon>
        <taxon>Pipefishvirus</taxon>
        <taxon>Pipefishvirus pipefish</taxon>
    </lineage>
</organism>
<reference evidence="3" key="1">
    <citation type="journal article" date="2006" name="PLoS Genet.">
        <title>Exploring the Mycobacteriophage Metaproteome: Phage Genomics as an Educational Platform.</title>
        <authorList>
            <person name="Hatfull G.F."/>
            <person name="Pedulla M.L."/>
            <person name="Jacobs-Sera D."/>
            <person name="Cichon P.M."/>
            <person name="Foley A."/>
            <person name="Ford M.E."/>
            <person name="Gonda R.M."/>
            <person name="Houtz J.M."/>
            <person name="Hryckowian A.J."/>
            <person name="Kelchner V.A."/>
            <person name="Namburi S."/>
            <person name="Pajcini K.V."/>
            <person name="Popovich M.G."/>
            <person name="Schleicher D.T."/>
            <person name="Simanek B.Z."/>
            <person name="Smith A.L."/>
            <person name="Zdanowicz G.M."/>
            <person name="Kumar V."/>
            <person name="Peebles C.L."/>
            <person name="Jacobs W.R.Jr."/>
            <person name="Lawrence J.G."/>
            <person name="Hendrix R.W."/>
        </authorList>
    </citation>
    <scope>NUCLEOTIDE SEQUENCE [LARGE SCALE GENOMIC DNA]</scope>
</reference>
<evidence type="ECO:0000313" key="3">
    <source>
        <dbReference type="Proteomes" id="UP000000907"/>
    </source>
</evidence>
<dbReference type="EMBL" id="DQ398049">
    <property type="protein sequence ID" value="ABD58511.1"/>
    <property type="molecule type" value="Genomic_DNA"/>
</dbReference>
<name>Q19YZ1_9CAUD</name>
<proteinExistence type="predicted"/>
<dbReference type="InterPro" id="IPR047790">
    <property type="entry name" value="MCP_Sipho"/>
</dbReference>
<evidence type="ECO:0000313" key="2">
    <source>
        <dbReference type="EMBL" id="ABD58511.1"/>
    </source>
</evidence>
<feature type="region of interest" description="Disordered" evidence="1">
    <location>
        <begin position="69"/>
        <end position="175"/>
    </location>
</feature>
<dbReference type="KEGG" id="vg:4157744"/>
<keyword evidence="3" id="KW-1185">Reference proteome</keyword>
<evidence type="ECO:0000256" key="1">
    <source>
        <dbReference type="SAM" id="MobiDB-lite"/>
    </source>
</evidence>
<feature type="compositionally biased region" description="Basic and acidic residues" evidence="1">
    <location>
        <begin position="72"/>
        <end position="82"/>
    </location>
</feature>
<accession>Q19YZ1</accession>
<gene>
    <name evidence="2" type="primary">14</name>
    <name evidence="2" type="ORF">PBI_PIPEFISH_14</name>
</gene>
<dbReference type="NCBIfam" id="NF033847">
    <property type="entry name" value="MCP_Sipho"/>
    <property type="match status" value="1"/>
</dbReference>
<feature type="compositionally biased region" description="Acidic residues" evidence="1">
    <location>
        <begin position="107"/>
        <end position="133"/>
    </location>
</feature>
<protein>
    <submittedName>
        <fullName evidence="2">Major capsid hexamer protein</fullName>
    </submittedName>
</protein>
<dbReference type="Proteomes" id="UP000000907">
    <property type="component" value="Segment"/>
</dbReference>